<name>A0A5D0GCS3_9FLAO</name>
<dbReference type="Pfam" id="PF00561">
    <property type="entry name" value="Abhydrolase_1"/>
    <property type="match status" value="1"/>
</dbReference>
<dbReference type="EMBL" id="VSFC01000030">
    <property type="protein sequence ID" value="TYA56694.1"/>
    <property type="molecule type" value="Genomic_DNA"/>
</dbReference>
<protein>
    <submittedName>
        <fullName evidence="2">Alpha/beta hydrolase</fullName>
    </submittedName>
</protein>
<evidence type="ECO:0000313" key="2">
    <source>
        <dbReference type="EMBL" id="TYA56694.1"/>
    </source>
</evidence>
<dbReference type="SUPFAM" id="SSF53474">
    <property type="entry name" value="alpha/beta-Hydrolases"/>
    <property type="match status" value="1"/>
</dbReference>
<dbReference type="InterPro" id="IPR000073">
    <property type="entry name" value="AB_hydrolase_1"/>
</dbReference>
<dbReference type="Proteomes" id="UP000324550">
    <property type="component" value="Unassembled WGS sequence"/>
</dbReference>
<comment type="caution">
    <text evidence="2">The sequence shown here is derived from an EMBL/GenBank/DDBJ whole genome shotgun (WGS) entry which is preliminary data.</text>
</comment>
<dbReference type="PRINTS" id="PR00111">
    <property type="entry name" value="ABHYDROLASE"/>
</dbReference>
<sequence>MPKLTIDKVTISYEVYGTGKPVVLLHGGAVDFNYNYVQTGWVQTLTENGFQVIGINFRGYGKSDKSNDPNFYGTTNFSNDVIHLIKHLDFNNVCLIGYSMGTLIAFDLLNKHPEYFSKAVLMATGDGLIGIPPYILENLLPGFARVFSYDSFPSHLPKHISAYWNFLNEVGLDRESMIAMSLGKYSTLTAENAAEIKIPTLIISGEMDLVLGKGQKVAQALPNGEYLEIKGANHFELVTEKKAHKSTIKFLNKN</sequence>
<feature type="domain" description="AB hydrolase-1" evidence="1">
    <location>
        <begin position="20"/>
        <end position="235"/>
    </location>
</feature>
<organism evidence="2 3">
    <name type="scientific">Formosa maritima</name>
    <dbReference type="NCBI Taxonomy" id="2592046"/>
    <lineage>
        <taxon>Bacteria</taxon>
        <taxon>Pseudomonadati</taxon>
        <taxon>Bacteroidota</taxon>
        <taxon>Flavobacteriia</taxon>
        <taxon>Flavobacteriales</taxon>
        <taxon>Flavobacteriaceae</taxon>
        <taxon>Formosa</taxon>
    </lineage>
</organism>
<keyword evidence="2" id="KW-0378">Hydrolase</keyword>
<dbReference type="Gene3D" id="3.40.50.1820">
    <property type="entry name" value="alpha/beta hydrolase"/>
    <property type="match status" value="1"/>
</dbReference>
<dbReference type="InterPro" id="IPR029058">
    <property type="entry name" value="AB_hydrolase_fold"/>
</dbReference>
<dbReference type="PANTHER" id="PTHR43798:SF33">
    <property type="entry name" value="HYDROLASE, PUTATIVE (AFU_ORTHOLOGUE AFUA_2G14860)-RELATED"/>
    <property type="match status" value="1"/>
</dbReference>
<gene>
    <name evidence="2" type="ORF">FVF61_06050</name>
</gene>
<dbReference type="InterPro" id="IPR050266">
    <property type="entry name" value="AB_hydrolase_sf"/>
</dbReference>
<dbReference type="GO" id="GO:0016020">
    <property type="term" value="C:membrane"/>
    <property type="evidence" value="ECO:0007669"/>
    <property type="project" value="TreeGrafter"/>
</dbReference>
<keyword evidence="3" id="KW-1185">Reference proteome</keyword>
<evidence type="ECO:0000313" key="3">
    <source>
        <dbReference type="Proteomes" id="UP000324550"/>
    </source>
</evidence>
<dbReference type="OrthoDB" id="9780932at2"/>
<evidence type="ECO:0000259" key="1">
    <source>
        <dbReference type="Pfam" id="PF00561"/>
    </source>
</evidence>
<dbReference type="AlphaFoldDB" id="A0A5D0GCS3"/>
<dbReference type="RefSeq" id="WP_148454388.1">
    <property type="nucleotide sequence ID" value="NZ_VSFC01000030.1"/>
</dbReference>
<dbReference type="GO" id="GO:0016787">
    <property type="term" value="F:hydrolase activity"/>
    <property type="evidence" value="ECO:0007669"/>
    <property type="project" value="UniProtKB-KW"/>
</dbReference>
<accession>A0A5D0GCS3</accession>
<reference evidence="2 3" key="1">
    <citation type="submission" date="2019-08" db="EMBL/GenBank/DDBJ databases">
        <title>Formosa sediminis sp. nov., isolated from marine sediment.</title>
        <authorList>
            <person name="Cao W.R."/>
        </authorList>
    </citation>
    <scope>NUCLEOTIDE SEQUENCE [LARGE SCALE GENOMIC DNA]</scope>
    <source>
        <strain evidence="2 3">1494</strain>
    </source>
</reference>
<proteinExistence type="predicted"/>
<dbReference type="PANTHER" id="PTHR43798">
    <property type="entry name" value="MONOACYLGLYCEROL LIPASE"/>
    <property type="match status" value="1"/>
</dbReference>